<evidence type="ECO:0000313" key="1">
    <source>
        <dbReference type="EMBL" id="NML11605.1"/>
    </source>
</evidence>
<accession>A0A7X9ZT03</accession>
<dbReference type="Proteomes" id="UP000519023">
    <property type="component" value="Unassembled WGS sequence"/>
</dbReference>
<dbReference type="EMBL" id="JABBFV010000012">
    <property type="protein sequence ID" value="NML11605.1"/>
    <property type="molecule type" value="Genomic_DNA"/>
</dbReference>
<evidence type="ECO:0008006" key="3">
    <source>
        <dbReference type="Google" id="ProtNLM"/>
    </source>
</evidence>
<proteinExistence type="predicted"/>
<protein>
    <recommendedName>
        <fullName evidence="3">SGNH/GDSL hydrolase family protein</fullName>
    </recommendedName>
</protein>
<dbReference type="InterPro" id="IPR036514">
    <property type="entry name" value="SGNH_hydro_sf"/>
</dbReference>
<reference evidence="1 2" key="1">
    <citation type="submission" date="2020-04" db="EMBL/GenBank/DDBJ databases">
        <title>Sphingobium sp. AR-3-1 isolated from Arctic soil.</title>
        <authorList>
            <person name="Dahal R.H."/>
            <person name="Chaudhary D.K."/>
        </authorList>
    </citation>
    <scope>NUCLEOTIDE SEQUENCE [LARGE SCALE GENOMIC DNA]</scope>
    <source>
        <strain evidence="1 2">AR-3-1</strain>
    </source>
</reference>
<sequence>MGAVQDAINLAWRDFVTEGVPASGPNEPRKVEIRAVGAVIEQFLAVAGIDKIYETTAAGIAATTSGDLFLVKGTGDSFADLYKNASGSAVYQDISLPSTAGIDQRLLSATRTVQTFADRDAIPSGDRYDGMQVKVAAADQWFQWDDAVNDWKTPLEFVENTVAFETPPIIDRGYLYFPSFRLLRYRQNGYGDFYSPAAGALFAGQEVSATSEIRRHVFDGGIYAEELDGIGSPTDAQKAAAAQAALVIVDGNDTPLVDTDTQVILAVTAGGKIVDSKGWTFVGDVPGGAVVNQFRYGKEVDETPFVYPGDVAATITDTNLVALGFTRGIRGEANSIVAAGGYLDENPKAGDFICARFYLHTSVSGQFGQPRVYLYESEPTADYVVPTLLRVISSTVREYFYAGRIADADRLKWAVGTDNSANASIVTIAGIQFHVGPDPAYWIGSNDYPSPPGWGSGSDPLLSDELFLVSDRPTPFFPANGLAKRSLPAIAELSASPAIDPPVPPYFDSGRASDLFWLDPTALGDNLKISMRADDAPHIVSTRTVAINTRAVPLASPVSINCAYFGDSLSNDNFSPDLKALLAAWNVDINFHGTLANNAGETAEGRGGWSLANYIGTRQGSAWSSVVAAGSPATTAYLAGDYTARLNAQPFLNNGSSGSAAPVISGGPANGYRFDLVNYRTRFALPTIDIVLLNIWSNDMNLVPASDGLADVVALYPVMLAEIRRAWPSAKILCWASAPGFVNNAELRWRERRPALEAILSAIREQQDWGDTSLHFASAWMHHTVRSAFDLSTGTTDDASSVNRATVADDIHTSRPADAQAHEAVAAAIVNII</sequence>
<comment type="caution">
    <text evidence="1">The sequence shown here is derived from an EMBL/GenBank/DDBJ whole genome shotgun (WGS) entry which is preliminary data.</text>
</comment>
<dbReference type="Gene3D" id="3.40.50.1110">
    <property type="entry name" value="SGNH hydrolase"/>
    <property type="match status" value="1"/>
</dbReference>
<dbReference type="AlphaFoldDB" id="A0A7X9ZT03"/>
<keyword evidence="2" id="KW-1185">Reference proteome</keyword>
<dbReference type="RefSeq" id="WP_169574052.1">
    <property type="nucleotide sequence ID" value="NZ_JABBFV010000012.1"/>
</dbReference>
<dbReference type="GO" id="GO:0016788">
    <property type="term" value="F:hydrolase activity, acting on ester bonds"/>
    <property type="evidence" value="ECO:0007669"/>
    <property type="project" value="UniProtKB-ARBA"/>
</dbReference>
<name>A0A7X9ZT03_9SPHN</name>
<organism evidence="1 2">
    <name type="scientific">Sphingobium psychrophilum</name>
    <dbReference type="NCBI Taxonomy" id="2728834"/>
    <lineage>
        <taxon>Bacteria</taxon>
        <taxon>Pseudomonadati</taxon>
        <taxon>Pseudomonadota</taxon>
        <taxon>Alphaproteobacteria</taxon>
        <taxon>Sphingomonadales</taxon>
        <taxon>Sphingomonadaceae</taxon>
        <taxon>Sphingobium</taxon>
    </lineage>
</organism>
<evidence type="ECO:0000313" key="2">
    <source>
        <dbReference type="Proteomes" id="UP000519023"/>
    </source>
</evidence>
<gene>
    <name evidence="1" type="ORF">HHL08_15855</name>
</gene>